<feature type="compositionally biased region" description="Low complexity" evidence="12">
    <location>
        <begin position="11"/>
        <end position="28"/>
    </location>
</feature>
<dbReference type="EC" id="1.5.1.5" evidence="11"/>
<evidence type="ECO:0000256" key="3">
    <source>
        <dbReference type="ARBA" id="ARBA00022605"/>
    </source>
</evidence>
<dbReference type="UniPathway" id="UPA00193"/>
<comment type="catalytic activity">
    <reaction evidence="11">
        <text>(6R)-5,10-methylene-5,6,7,8-tetrahydrofolate + NADP(+) = (6R)-5,10-methenyltetrahydrofolate + NADPH</text>
        <dbReference type="Rhea" id="RHEA:22812"/>
        <dbReference type="ChEBI" id="CHEBI:15636"/>
        <dbReference type="ChEBI" id="CHEBI:57455"/>
        <dbReference type="ChEBI" id="CHEBI:57783"/>
        <dbReference type="ChEBI" id="CHEBI:58349"/>
        <dbReference type="EC" id="1.5.1.5"/>
    </reaction>
</comment>
<evidence type="ECO:0000313" key="16">
    <source>
        <dbReference type="EMBL" id="MBA8813939.1"/>
    </source>
</evidence>
<evidence type="ECO:0000256" key="5">
    <source>
        <dbReference type="ARBA" id="ARBA00022801"/>
    </source>
</evidence>
<comment type="function">
    <text evidence="11">Catalyzes the oxidation of 5,10-methylenetetrahydrofolate to 5,10-methenyltetrahydrofolate and then the hydrolysis of 5,10-methenyltetrahydrofolate to 10-formyltetrahydrofolate.</text>
</comment>
<dbReference type="GO" id="GO:0004477">
    <property type="term" value="F:methenyltetrahydrofolate cyclohydrolase activity"/>
    <property type="evidence" value="ECO:0007669"/>
    <property type="project" value="UniProtKB-UniRule"/>
</dbReference>
<dbReference type="GO" id="GO:0035999">
    <property type="term" value="P:tetrahydrofolate interconversion"/>
    <property type="evidence" value="ECO:0007669"/>
    <property type="project" value="UniProtKB-UniRule"/>
</dbReference>
<dbReference type="Proteomes" id="UP000522688">
    <property type="component" value="Unassembled WGS sequence"/>
</dbReference>
<dbReference type="CDD" id="cd01080">
    <property type="entry name" value="NAD_bind_m-THF_DH_Cyclohyd"/>
    <property type="match status" value="1"/>
</dbReference>
<keyword evidence="9 11" id="KW-0486">Methionine biosynthesis</keyword>
<dbReference type="InterPro" id="IPR046346">
    <property type="entry name" value="Aminoacid_DH-like_N_sf"/>
</dbReference>
<evidence type="ECO:0000259" key="14">
    <source>
        <dbReference type="Pfam" id="PF02882"/>
    </source>
</evidence>
<evidence type="ECO:0000256" key="1">
    <source>
        <dbReference type="ARBA" id="ARBA00004777"/>
    </source>
</evidence>
<keyword evidence="6 11" id="KW-0521">NADP</keyword>
<keyword evidence="7 11" id="KW-0560">Oxidoreductase</keyword>
<comment type="caution">
    <text evidence="11">Lacks conserved residue(s) required for the propagation of feature annotation.</text>
</comment>
<protein>
    <recommendedName>
        <fullName evidence="11">Bifunctional protein FolD</fullName>
    </recommendedName>
    <domain>
        <recommendedName>
            <fullName evidence="11">Methylenetetrahydrofolate dehydrogenase</fullName>
            <ecNumber evidence="11">1.5.1.5</ecNumber>
        </recommendedName>
    </domain>
    <domain>
        <recommendedName>
            <fullName evidence="11">Methenyltetrahydrofolate cyclohydrolase</fullName>
            <ecNumber evidence="11">3.5.4.9</ecNumber>
        </recommendedName>
    </domain>
</protein>
<evidence type="ECO:0000256" key="8">
    <source>
        <dbReference type="ARBA" id="ARBA00023102"/>
    </source>
</evidence>
<dbReference type="Gene3D" id="3.40.50.720">
    <property type="entry name" value="NAD(P)-binding Rossmann-like Domain"/>
    <property type="match status" value="1"/>
</dbReference>
<dbReference type="EC" id="3.5.4.9" evidence="11"/>
<evidence type="ECO:0000256" key="12">
    <source>
        <dbReference type="SAM" id="MobiDB-lite"/>
    </source>
</evidence>
<dbReference type="Gene3D" id="3.40.50.10860">
    <property type="entry name" value="Leucine Dehydrogenase, chain A, domain 1"/>
    <property type="match status" value="1"/>
</dbReference>
<evidence type="ECO:0000256" key="4">
    <source>
        <dbReference type="ARBA" id="ARBA00022755"/>
    </source>
</evidence>
<sequence length="333" mass="34160">MSEGLTEPTRASSADSGSAGAGAAAAAGRAVPRERFVAGDDSTAIRIDGTALAAAVKDDLRVRVDALKARGIVPGLGTILVGANPGSLSYVAGKHRDCAEVGIESIRLDLPDTASEDEIRAAIESMNANPAVTAFIIQLPLPVGIDPTAMLELMDPAKDADGLHPVNLGELVLAVPGGKGSIDTPLPCTPRGIVEMLRAYDIPIAGRHVTIIGQGLTVGRPLGLLLTRLEATATLTHSRTVDVAAEVRRADIVVAAAGVAGLVEPDWVAPGAAVIDVGITRVLNEETGRYRLRGDVDPAVASVAGFQSPVPGGVGPMTRAMLLKNVVEAAERR</sequence>
<evidence type="ECO:0000256" key="7">
    <source>
        <dbReference type="ARBA" id="ARBA00023002"/>
    </source>
</evidence>
<dbReference type="HAMAP" id="MF_01576">
    <property type="entry name" value="THF_DHG_CYH"/>
    <property type="match status" value="1"/>
</dbReference>
<evidence type="ECO:0000313" key="18">
    <source>
        <dbReference type="Proteomes" id="UP000522688"/>
    </source>
</evidence>
<dbReference type="GO" id="GO:0005829">
    <property type="term" value="C:cytosol"/>
    <property type="evidence" value="ECO:0007669"/>
    <property type="project" value="TreeGrafter"/>
</dbReference>
<evidence type="ECO:0000313" key="15">
    <source>
        <dbReference type="EMBL" id="GEK82086.1"/>
    </source>
</evidence>
<dbReference type="EMBL" id="JACGWW010000002">
    <property type="protein sequence ID" value="MBA8813939.1"/>
    <property type="molecule type" value="Genomic_DNA"/>
</dbReference>
<organism evidence="16 18">
    <name type="scientific">Frigoribacterium faeni</name>
    <dbReference type="NCBI Taxonomy" id="145483"/>
    <lineage>
        <taxon>Bacteria</taxon>
        <taxon>Bacillati</taxon>
        <taxon>Actinomycetota</taxon>
        <taxon>Actinomycetes</taxon>
        <taxon>Micrococcales</taxon>
        <taxon>Microbacteriaceae</taxon>
        <taxon>Frigoribacterium</taxon>
    </lineage>
</organism>
<dbReference type="EMBL" id="BJUV01000003">
    <property type="protein sequence ID" value="GEK82086.1"/>
    <property type="molecule type" value="Genomic_DNA"/>
</dbReference>
<accession>A0A7W3JJC2</accession>
<dbReference type="Proteomes" id="UP000321154">
    <property type="component" value="Unassembled WGS sequence"/>
</dbReference>
<dbReference type="InterPro" id="IPR036291">
    <property type="entry name" value="NAD(P)-bd_dom_sf"/>
</dbReference>
<name>A0A7W3JJC2_9MICO</name>
<reference evidence="15 17" key="1">
    <citation type="submission" date="2019-07" db="EMBL/GenBank/DDBJ databases">
        <title>Whole genome shotgun sequence of Frigoribacterium faeni NBRC 103066.</title>
        <authorList>
            <person name="Hosoyama A."/>
            <person name="Uohara A."/>
            <person name="Ohji S."/>
            <person name="Ichikawa N."/>
        </authorList>
    </citation>
    <scope>NUCLEOTIDE SEQUENCE [LARGE SCALE GENOMIC DNA]</scope>
    <source>
        <strain evidence="15 17">NBRC 103066</strain>
    </source>
</reference>
<dbReference type="Pfam" id="PF02882">
    <property type="entry name" value="THF_DHG_CYH_C"/>
    <property type="match status" value="1"/>
</dbReference>
<feature type="region of interest" description="Disordered" evidence="12">
    <location>
        <begin position="1"/>
        <end position="28"/>
    </location>
</feature>
<evidence type="ECO:0000256" key="2">
    <source>
        <dbReference type="ARBA" id="ARBA00022563"/>
    </source>
</evidence>
<proteinExistence type="inferred from homology"/>
<evidence type="ECO:0000256" key="6">
    <source>
        <dbReference type="ARBA" id="ARBA00022857"/>
    </source>
</evidence>
<dbReference type="PRINTS" id="PR00085">
    <property type="entry name" value="THFDHDRGNASE"/>
</dbReference>
<reference evidence="16 18" key="2">
    <citation type="submission" date="2020-07" db="EMBL/GenBank/DDBJ databases">
        <title>Sequencing the genomes of 1000 actinobacteria strains.</title>
        <authorList>
            <person name="Klenk H.-P."/>
        </authorList>
    </citation>
    <scope>NUCLEOTIDE SEQUENCE [LARGE SCALE GENOMIC DNA]</scope>
    <source>
        <strain evidence="16 18">DSM 10309</strain>
    </source>
</reference>
<dbReference type="GO" id="GO:0004488">
    <property type="term" value="F:methylenetetrahydrofolate dehydrogenase (NADP+) activity"/>
    <property type="evidence" value="ECO:0007669"/>
    <property type="project" value="UniProtKB-UniRule"/>
</dbReference>
<dbReference type="PANTHER" id="PTHR48099">
    <property type="entry name" value="C-1-TETRAHYDROFOLATE SYNTHASE, CYTOPLASMIC-RELATED"/>
    <property type="match status" value="1"/>
</dbReference>
<keyword evidence="2 11" id="KW-0554">One-carbon metabolism</keyword>
<feature type="binding site" evidence="11">
    <location>
        <position position="279"/>
    </location>
    <ligand>
        <name>NADP(+)</name>
        <dbReference type="ChEBI" id="CHEBI:58349"/>
    </ligand>
</feature>
<evidence type="ECO:0000256" key="9">
    <source>
        <dbReference type="ARBA" id="ARBA00023167"/>
    </source>
</evidence>
<comment type="catalytic activity">
    <reaction evidence="11">
        <text>(6R)-5,10-methenyltetrahydrofolate + H2O = (6R)-10-formyltetrahydrofolate + H(+)</text>
        <dbReference type="Rhea" id="RHEA:23700"/>
        <dbReference type="ChEBI" id="CHEBI:15377"/>
        <dbReference type="ChEBI" id="CHEBI:15378"/>
        <dbReference type="ChEBI" id="CHEBI:57455"/>
        <dbReference type="ChEBI" id="CHEBI:195366"/>
        <dbReference type="EC" id="3.5.4.9"/>
    </reaction>
</comment>
<comment type="caution">
    <text evidence="16">The sequence shown here is derived from an EMBL/GenBank/DDBJ whole genome shotgun (WGS) entry which is preliminary data.</text>
</comment>
<evidence type="ECO:0000256" key="11">
    <source>
        <dbReference type="HAMAP-Rule" id="MF_01576"/>
    </source>
</evidence>
<keyword evidence="5 11" id="KW-0378">Hydrolase</keyword>
<dbReference type="PANTHER" id="PTHR48099:SF5">
    <property type="entry name" value="C-1-TETRAHYDROFOLATE SYNTHASE, CYTOPLASMIC"/>
    <property type="match status" value="1"/>
</dbReference>
<feature type="binding site" evidence="11">
    <location>
        <begin position="213"/>
        <end position="215"/>
    </location>
    <ligand>
        <name>NADP(+)</name>
        <dbReference type="ChEBI" id="CHEBI:58349"/>
    </ligand>
</feature>
<evidence type="ECO:0000313" key="17">
    <source>
        <dbReference type="Proteomes" id="UP000321154"/>
    </source>
</evidence>
<keyword evidence="4 11" id="KW-0658">Purine biosynthesis</keyword>
<dbReference type="AlphaFoldDB" id="A0A7W3JJC2"/>
<dbReference type="Pfam" id="PF00763">
    <property type="entry name" value="THF_DHG_CYH"/>
    <property type="match status" value="1"/>
</dbReference>
<dbReference type="SUPFAM" id="SSF51735">
    <property type="entry name" value="NAD(P)-binding Rossmann-fold domains"/>
    <property type="match status" value="1"/>
</dbReference>
<keyword evidence="3 11" id="KW-0028">Amino-acid biosynthesis</keyword>
<dbReference type="NCBIfam" id="NF010789">
    <property type="entry name" value="PRK14193.1"/>
    <property type="match status" value="1"/>
</dbReference>
<keyword evidence="10 11" id="KW-0511">Multifunctional enzyme</keyword>
<evidence type="ECO:0000259" key="13">
    <source>
        <dbReference type="Pfam" id="PF00763"/>
    </source>
</evidence>
<dbReference type="GO" id="GO:0006164">
    <property type="term" value="P:purine nucleotide biosynthetic process"/>
    <property type="evidence" value="ECO:0007669"/>
    <property type="project" value="UniProtKB-KW"/>
</dbReference>
<comment type="similarity">
    <text evidence="11">Belongs to the tetrahydrofolate dehydrogenase/cyclohydrolase family.</text>
</comment>
<comment type="subunit">
    <text evidence="11">Homodimer.</text>
</comment>
<dbReference type="InterPro" id="IPR020631">
    <property type="entry name" value="THF_DH/CycHdrlase_NAD-bd_dom"/>
</dbReference>
<evidence type="ECO:0000256" key="10">
    <source>
        <dbReference type="ARBA" id="ARBA00023268"/>
    </source>
</evidence>
<comment type="pathway">
    <text evidence="1 11">One-carbon metabolism; tetrahydrofolate interconversion.</text>
</comment>
<feature type="domain" description="Tetrahydrofolate dehydrogenase/cyclohydrolase NAD(P)-binding" evidence="14">
    <location>
        <begin position="187"/>
        <end position="332"/>
    </location>
</feature>
<dbReference type="GO" id="GO:0009086">
    <property type="term" value="P:methionine biosynthetic process"/>
    <property type="evidence" value="ECO:0007669"/>
    <property type="project" value="UniProtKB-KW"/>
</dbReference>
<keyword evidence="17" id="KW-1185">Reference proteome</keyword>
<keyword evidence="8 11" id="KW-0368">Histidine biosynthesis</keyword>
<dbReference type="SUPFAM" id="SSF53223">
    <property type="entry name" value="Aminoacid dehydrogenase-like, N-terminal domain"/>
    <property type="match status" value="1"/>
</dbReference>
<feature type="domain" description="Tetrahydrofolate dehydrogenase/cyclohydrolase catalytic" evidence="13">
    <location>
        <begin position="47"/>
        <end position="161"/>
    </location>
</feature>
<dbReference type="InterPro" id="IPR020630">
    <property type="entry name" value="THF_DH/CycHdrlase_cat_dom"/>
</dbReference>
<dbReference type="GO" id="GO:0000105">
    <property type="term" value="P:L-histidine biosynthetic process"/>
    <property type="evidence" value="ECO:0007669"/>
    <property type="project" value="UniProtKB-KW"/>
</dbReference>
<dbReference type="InterPro" id="IPR000672">
    <property type="entry name" value="THF_DH/CycHdrlase"/>
</dbReference>
<gene>
    <name evidence="11 15" type="primary">folD</name>
    <name evidence="16" type="ORF">FB463_002188</name>
    <name evidence="15" type="ORF">FFA01_03950</name>
</gene>